<dbReference type="Gene3D" id="3.40.630.10">
    <property type="entry name" value="Zn peptidases"/>
    <property type="match status" value="1"/>
</dbReference>
<name>A0A0C9VTH5_SPHS4</name>
<evidence type="ECO:0008006" key="3">
    <source>
        <dbReference type="Google" id="ProtNLM"/>
    </source>
</evidence>
<reference evidence="1 2" key="1">
    <citation type="submission" date="2014-06" db="EMBL/GenBank/DDBJ databases">
        <title>Evolutionary Origins and Diversification of the Mycorrhizal Mutualists.</title>
        <authorList>
            <consortium name="DOE Joint Genome Institute"/>
            <consortium name="Mycorrhizal Genomics Consortium"/>
            <person name="Kohler A."/>
            <person name="Kuo A."/>
            <person name="Nagy L.G."/>
            <person name="Floudas D."/>
            <person name="Copeland A."/>
            <person name="Barry K.W."/>
            <person name="Cichocki N."/>
            <person name="Veneault-Fourrey C."/>
            <person name="LaButti K."/>
            <person name="Lindquist E.A."/>
            <person name="Lipzen A."/>
            <person name="Lundell T."/>
            <person name="Morin E."/>
            <person name="Murat C."/>
            <person name="Riley R."/>
            <person name="Ohm R."/>
            <person name="Sun H."/>
            <person name="Tunlid A."/>
            <person name="Henrissat B."/>
            <person name="Grigoriev I.V."/>
            <person name="Hibbett D.S."/>
            <person name="Martin F."/>
        </authorList>
    </citation>
    <scope>NUCLEOTIDE SEQUENCE [LARGE SCALE GENOMIC DNA]</scope>
    <source>
        <strain evidence="1 2">SS14</strain>
    </source>
</reference>
<dbReference type="OrthoDB" id="3264126at2759"/>
<sequence length="182" mass="19933">MTAKMWRLLPSLLAIVLLFFGASLWVVNKYYGESSIRCCKVCTERDFLILPTPVGSAARDDLSLSEADILGVAQHLSETIGYRTIGTKEHPEGDAWMVEQVQQLKKGATAFEEPDIMGYRVYKNYYVNLSNIIVRLSNGIAAGKEHALLVSSHIDSAPPSPGGADNALLVTLSNCKDIQFGQ</sequence>
<evidence type="ECO:0000313" key="1">
    <source>
        <dbReference type="EMBL" id="KIJ41845.1"/>
    </source>
</evidence>
<proteinExistence type="predicted"/>
<dbReference type="SUPFAM" id="SSF53187">
    <property type="entry name" value="Zn-dependent exopeptidases"/>
    <property type="match status" value="1"/>
</dbReference>
<evidence type="ECO:0000313" key="2">
    <source>
        <dbReference type="Proteomes" id="UP000054279"/>
    </source>
</evidence>
<organism evidence="1 2">
    <name type="scientific">Sphaerobolus stellatus (strain SS14)</name>
    <dbReference type="NCBI Taxonomy" id="990650"/>
    <lineage>
        <taxon>Eukaryota</taxon>
        <taxon>Fungi</taxon>
        <taxon>Dikarya</taxon>
        <taxon>Basidiomycota</taxon>
        <taxon>Agaricomycotina</taxon>
        <taxon>Agaricomycetes</taxon>
        <taxon>Phallomycetidae</taxon>
        <taxon>Geastrales</taxon>
        <taxon>Sphaerobolaceae</taxon>
        <taxon>Sphaerobolus</taxon>
    </lineage>
</organism>
<gene>
    <name evidence="1" type="ORF">M422DRAFT_255170</name>
</gene>
<dbReference type="Proteomes" id="UP000054279">
    <property type="component" value="Unassembled WGS sequence"/>
</dbReference>
<dbReference type="HOGENOM" id="CLU_092896_0_0_1"/>
<accession>A0A0C9VTH5</accession>
<keyword evidence="2" id="KW-1185">Reference proteome</keyword>
<protein>
    <recommendedName>
        <fullName evidence="3">Peptide hydrolase</fullName>
    </recommendedName>
</protein>
<dbReference type="AlphaFoldDB" id="A0A0C9VTH5"/>
<dbReference type="EMBL" id="KN837134">
    <property type="protein sequence ID" value="KIJ41845.1"/>
    <property type="molecule type" value="Genomic_DNA"/>
</dbReference>